<reference evidence="3" key="1">
    <citation type="submission" date="2019-12" db="EMBL/GenBank/DDBJ databases">
        <title>Genome sequence of Babesia ovis.</title>
        <authorList>
            <person name="Yamagishi J."/>
            <person name="Sevinc F."/>
            <person name="Xuan X."/>
        </authorList>
    </citation>
    <scope>NUCLEOTIDE SEQUENCE</scope>
    <source>
        <strain evidence="3">Selcuk</strain>
    </source>
</reference>
<evidence type="ECO:0000256" key="1">
    <source>
        <dbReference type="SAM" id="Coils"/>
    </source>
</evidence>
<sequence length="185" mass="21673">MLGAYIGYYESAEVPKAEIDPSSHTLPPDCLGHVKEPTKGCDSDSPQSEESYDHEESPQAEDNFDINEELLYKLQEAENTISALQDHLDSMNKDHFDLEQAMKKTFHKDRQRSKLECSRLQNALEDKDQQLFELARQQQIANRFWDDRQREINDLMNDVILNVKDMYRYQELCNLFNPNKQNTNL</sequence>
<proteinExistence type="predicted"/>
<feature type="region of interest" description="Disordered" evidence="2">
    <location>
        <begin position="13"/>
        <end position="62"/>
    </location>
</feature>
<accession>A0A9W5TAW9</accession>
<keyword evidence="1" id="KW-0175">Coiled coil</keyword>
<protein>
    <submittedName>
        <fullName evidence="3">ABC transporter permease, putative</fullName>
    </submittedName>
</protein>
<evidence type="ECO:0000313" key="4">
    <source>
        <dbReference type="Proteomes" id="UP001057455"/>
    </source>
</evidence>
<dbReference type="EMBL" id="BLIY01000017">
    <property type="protein sequence ID" value="GFE54814.1"/>
    <property type="molecule type" value="Genomic_DNA"/>
</dbReference>
<feature type="compositionally biased region" description="Basic and acidic residues" evidence="2">
    <location>
        <begin position="32"/>
        <end position="42"/>
    </location>
</feature>
<dbReference type="OrthoDB" id="366035at2759"/>
<name>A0A9W5TAW9_BABOV</name>
<feature type="compositionally biased region" description="Acidic residues" evidence="2">
    <location>
        <begin position="50"/>
        <end position="62"/>
    </location>
</feature>
<comment type="caution">
    <text evidence="3">The sequence shown here is derived from an EMBL/GenBank/DDBJ whole genome shotgun (WGS) entry which is preliminary data.</text>
</comment>
<feature type="coiled-coil region" evidence="1">
    <location>
        <begin position="67"/>
        <end position="137"/>
    </location>
</feature>
<keyword evidence="4" id="KW-1185">Reference proteome</keyword>
<organism evidence="3 4">
    <name type="scientific">Babesia ovis</name>
    <dbReference type="NCBI Taxonomy" id="5869"/>
    <lineage>
        <taxon>Eukaryota</taxon>
        <taxon>Sar</taxon>
        <taxon>Alveolata</taxon>
        <taxon>Apicomplexa</taxon>
        <taxon>Aconoidasida</taxon>
        <taxon>Piroplasmida</taxon>
        <taxon>Babesiidae</taxon>
        <taxon>Babesia</taxon>
    </lineage>
</organism>
<dbReference type="AlphaFoldDB" id="A0A9W5TAW9"/>
<gene>
    <name evidence="3" type="ORF">BaOVIS_022180</name>
</gene>
<evidence type="ECO:0000313" key="3">
    <source>
        <dbReference type="EMBL" id="GFE54814.1"/>
    </source>
</evidence>
<dbReference type="Proteomes" id="UP001057455">
    <property type="component" value="Unassembled WGS sequence"/>
</dbReference>
<evidence type="ECO:0000256" key="2">
    <source>
        <dbReference type="SAM" id="MobiDB-lite"/>
    </source>
</evidence>